<protein>
    <submittedName>
        <fullName evidence="1">Uncharacterized protein</fullName>
    </submittedName>
</protein>
<dbReference type="AlphaFoldDB" id="A0A2P2MW90"/>
<organism evidence="1">
    <name type="scientific">Rhizophora mucronata</name>
    <name type="common">Asiatic mangrove</name>
    <dbReference type="NCBI Taxonomy" id="61149"/>
    <lineage>
        <taxon>Eukaryota</taxon>
        <taxon>Viridiplantae</taxon>
        <taxon>Streptophyta</taxon>
        <taxon>Embryophyta</taxon>
        <taxon>Tracheophyta</taxon>
        <taxon>Spermatophyta</taxon>
        <taxon>Magnoliopsida</taxon>
        <taxon>eudicotyledons</taxon>
        <taxon>Gunneridae</taxon>
        <taxon>Pentapetalae</taxon>
        <taxon>rosids</taxon>
        <taxon>fabids</taxon>
        <taxon>Malpighiales</taxon>
        <taxon>Rhizophoraceae</taxon>
        <taxon>Rhizophora</taxon>
    </lineage>
</organism>
<proteinExistence type="predicted"/>
<accession>A0A2P2MW90</accession>
<sequence>MLVIRLTRWLRAGGAESAYGRHHRTRRSPPLAHRVALVA</sequence>
<dbReference type="EMBL" id="GGEC01054011">
    <property type="protein sequence ID" value="MBX34495.1"/>
    <property type="molecule type" value="Transcribed_RNA"/>
</dbReference>
<name>A0A2P2MW90_RHIMU</name>
<dbReference type="EMBL" id="GGEC01054010">
    <property type="protein sequence ID" value="MBX34494.1"/>
    <property type="molecule type" value="Transcribed_RNA"/>
</dbReference>
<reference evidence="1" key="1">
    <citation type="submission" date="2018-02" db="EMBL/GenBank/DDBJ databases">
        <title>Rhizophora mucronata_Transcriptome.</title>
        <authorList>
            <person name="Meera S.P."/>
            <person name="Sreeshan A."/>
            <person name="Augustine A."/>
        </authorList>
    </citation>
    <scope>NUCLEOTIDE SEQUENCE</scope>
    <source>
        <tissue evidence="1">Leaf</tissue>
    </source>
</reference>
<evidence type="ECO:0000313" key="1">
    <source>
        <dbReference type="EMBL" id="MBX34495.1"/>
    </source>
</evidence>